<evidence type="ECO:0000256" key="6">
    <source>
        <dbReference type="ARBA" id="ARBA00022989"/>
    </source>
</evidence>
<dbReference type="Gene3D" id="1.50.40.10">
    <property type="entry name" value="Mitochondrial carrier domain"/>
    <property type="match status" value="2"/>
</dbReference>
<organism evidence="11 12">
    <name type="scientific">Tilletiopsis washingtonensis</name>
    <dbReference type="NCBI Taxonomy" id="58919"/>
    <lineage>
        <taxon>Eukaryota</taxon>
        <taxon>Fungi</taxon>
        <taxon>Dikarya</taxon>
        <taxon>Basidiomycota</taxon>
        <taxon>Ustilaginomycotina</taxon>
        <taxon>Exobasidiomycetes</taxon>
        <taxon>Entylomatales</taxon>
        <taxon>Entylomatales incertae sedis</taxon>
        <taxon>Tilletiopsis</taxon>
    </lineage>
</organism>
<name>A0A316ZI06_9BASI</name>
<evidence type="ECO:0000256" key="9">
    <source>
        <dbReference type="PROSITE-ProRule" id="PRU00282"/>
    </source>
</evidence>
<evidence type="ECO:0000256" key="8">
    <source>
        <dbReference type="ARBA" id="ARBA00023136"/>
    </source>
</evidence>
<dbReference type="PANTHER" id="PTHR45624">
    <property type="entry name" value="MITOCHONDRIAL BASIC AMINO ACIDS TRANSPORTER-RELATED"/>
    <property type="match status" value="1"/>
</dbReference>
<dbReference type="GO" id="GO:0022857">
    <property type="term" value="F:transmembrane transporter activity"/>
    <property type="evidence" value="ECO:0007669"/>
    <property type="project" value="TreeGrafter"/>
</dbReference>
<dbReference type="OrthoDB" id="14252at2759"/>
<protein>
    <submittedName>
        <fullName evidence="11">Mitochondrial carrier</fullName>
    </submittedName>
</protein>
<dbReference type="RefSeq" id="XP_025601686.1">
    <property type="nucleotide sequence ID" value="XM_025743824.1"/>
</dbReference>
<gene>
    <name evidence="11" type="ORF">FA09DRAFT_336017</name>
</gene>
<feature type="repeat" description="Solcar" evidence="9">
    <location>
        <begin position="8"/>
        <end position="110"/>
    </location>
</feature>
<dbReference type="PANTHER" id="PTHR45624:SF10">
    <property type="entry name" value="SLC (SOLUTE CARRIER) HOMOLOG"/>
    <property type="match status" value="1"/>
</dbReference>
<dbReference type="InterPro" id="IPR002067">
    <property type="entry name" value="MCP"/>
</dbReference>
<keyword evidence="8 9" id="KW-0472">Membrane</keyword>
<dbReference type="SUPFAM" id="SSF103506">
    <property type="entry name" value="Mitochondrial carrier"/>
    <property type="match status" value="1"/>
</dbReference>
<keyword evidence="3 10" id="KW-0813">Transport</keyword>
<keyword evidence="4 9" id="KW-0812">Transmembrane</keyword>
<evidence type="ECO:0000256" key="7">
    <source>
        <dbReference type="ARBA" id="ARBA00023128"/>
    </source>
</evidence>
<evidence type="ECO:0000256" key="10">
    <source>
        <dbReference type="RuleBase" id="RU000488"/>
    </source>
</evidence>
<comment type="similarity">
    <text evidence="2 10">Belongs to the mitochondrial carrier (TC 2.A.29) family.</text>
</comment>
<reference evidence="11 12" key="1">
    <citation type="journal article" date="2018" name="Mol. Biol. Evol.">
        <title>Broad Genomic Sampling Reveals a Smut Pathogenic Ancestry of the Fungal Clade Ustilaginomycotina.</title>
        <authorList>
            <person name="Kijpornyongpan T."/>
            <person name="Mondo S.J."/>
            <person name="Barry K."/>
            <person name="Sandor L."/>
            <person name="Lee J."/>
            <person name="Lipzen A."/>
            <person name="Pangilinan J."/>
            <person name="LaButti K."/>
            <person name="Hainaut M."/>
            <person name="Henrissat B."/>
            <person name="Grigoriev I.V."/>
            <person name="Spatafora J.W."/>
            <person name="Aime M.C."/>
        </authorList>
    </citation>
    <scope>NUCLEOTIDE SEQUENCE [LARGE SCALE GENOMIC DNA]</scope>
    <source>
        <strain evidence="11 12">MCA 4186</strain>
    </source>
</reference>
<sequence length="324" mass="33827">MGSSEAAPSALVDFLAGTAGGVASLLAGHPFDTVKTRLQTQPALSSGSIRLALDGAPQHSPVYRSATDAFRVIVREEKLVGLYKGVTGPLLGVAAMNSCLFTVYGLALRVQLQGSGAEGALALGDVRQPSLAEVFIAGAASGLVTALITTPIELVKIREQLDVRVSASARPSTLQVVRAIWTQHGIRGLYRGFGVTCLRDIGYGPYFWSYEAMNRMLLSQRHGPASLDGGLTNVELALSGAAAGVVAWLSTFWADVLKTRVQASAAQPGVRGTLRAEAAAVWAEGGPRAFFRGVGPTLLRAIPANAALFLTYELVRGSLAAQGL</sequence>
<dbReference type="GeneID" id="37271368"/>
<keyword evidence="7" id="KW-0496">Mitochondrion</keyword>
<dbReference type="InterPro" id="IPR023395">
    <property type="entry name" value="MCP_dom_sf"/>
</dbReference>
<feature type="repeat" description="Solcar" evidence="9">
    <location>
        <begin position="129"/>
        <end position="216"/>
    </location>
</feature>
<dbReference type="PRINTS" id="PR00926">
    <property type="entry name" value="MITOCARRIER"/>
</dbReference>
<evidence type="ECO:0000256" key="4">
    <source>
        <dbReference type="ARBA" id="ARBA00022692"/>
    </source>
</evidence>
<accession>A0A316ZI06</accession>
<proteinExistence type="inferred from homology"/>
<keyword evidence="5" id="KW-0677">Repeat</keyword>
<dbReference type="EMBL" id="KZ819283">
    <property type="protein sequence ID" value="PWO01408.1"/>
    <property type="molecule type" value="Genomic_DNA"/>
</dbReference>
<evidence type="ECO:0000256" key="1">
    <source>
        <dbReference type="ARBA" id="ARBA00004225"/>
    </source>
</evidence>
<comment type="subcellular location">
    <subcellularLocation>
        <location evidence="1">Mitochondrion membrane</location>
        <topology evidence="1">Multi-pass membrane protein</topology>
    </subcellularLocation>
</comment>
<dbReference type="Pfam" id="PF00153">
    <property type="entry name" value="Mito_carr"/>
    <property type="match status" value="3"/>
</dbReference>
<dbReference type="STRING" id="58919.A0A316ZI06"/>
<feature type="repeat" description="Solcar" evidence="9">
    <location>
        <begin position="231"/>
        <end position="318"/>
    </location>
</feature>
<evidence type="ECO:0000256" key="5">
    <source>
        <dbReference type="ARBA" id="ARBA00022737"/>
    </source>
</evidence>
<dbReference type="PROSITE" id="PS50920">
    <property type="entry name" value="SOLCAR"/>
    <property type="match status" value="3"/>
</dbReference>
<evidence type="ECO:0000313" key="11">
    <source>
        <dbReference type="EMBL" id="PWO01408.1"/>
    </source>
</evidence>
<keyword evidence="12" id="KW-1185">Reference proteome</keyword>
<dbReference type="AlphaFoldDB" id="A0A316ZI06"/>
<evidence type="ECO:0000313" key="12">
    <source>
        <dbReference type="Proteomes" id="UP000245946"/>
    </source>
</evidence>
<dbReference type="Proteomes" id="UP000245946">
    <property type="component" value="Unassembled WGS sequence"/>
</dbReference>
<dbReference type="GO" id="GO:0031966">
    <property type="term" value="C:mitochondrial membrane"/>
    <property type="evidence" value="ECO:0007669"/>
    <property type="project" value="UniProtKB-SubCell"/>
</dbReference>
<keyword evidence="6" id="KW-1133">Transmembrane helix</keyword>
<evidence type="ECO:0000256" key="2">
    <source>
        <dbReference type="ARBA" id="ARBA00006375"/>
    </source>
</evidence>
<dbReference type="InterPro" id="IPR018108">
    <property type="entry name" value="MCP_transmembrane"/>
</dbReference>
<evidence type="ECO:0000256" key="3">
    <source>
        <dbReference type="ARBA" id="ARBA00022448"/>
    </source>
</evidence>
<dbReference type="InterPro" id="IPR050567">
    <property type="entry name" value="Mitochondrial_Carrier"/>
</dbReference>